<evidence type="ECO:0000256" key="5">
    <source>
        <dbReference type="SAM" id="MobiDB-lite"/>
    </source>
</evidence>
<dbReference type="EC" id="2.4.1.-" evidence="4"/>
<gene>
    <name evidence="7" type="ORF">Cni_G17759</name>
</gene>
<keyword evidence="2 3" id="KW-0808">Transferase</keyword>
<feature type="region of interest" description="Disordered" evidence="5">
    <location>
        <begin position="1"/>
        <end position="25"/>
    </location>
</feature>
<dbReference type="PROSITE" id="PS00375">
    <property type="entry name" value="UDPGT"/>
    <property type="match status" value="1"/>
</dbReference>
<reference evidence="7 8" key="1">
    <citation type="submission" date="2023-10" db="EMBL/GenBank/DDBJ databases">
        <title>Chromosome-scale genome assembly provides insights into flower coloration mechanisms of Canna indica.</title>
        <authorList>
            <person name="Li C."/>
        </authorList>
    </citation>
    <scope>NUCLEOTIDE SEQUENCE [LARGE SCALE GENOMIC DNA]</scope>
    <source>
        <tissue evidence="7">Flower</tissue>
    </source>
</reference>
<evidence type="ECO:0000256" key="4">
    <source>
        <dbReference type="RuleBase" id="RU362057"/>
    </source>
</evidence>
<dbReference type="SUPFAM" id="SSF53756">
    <property type="entry name" value="UDP-Glycosyltransferase/glycogen phosphorylase"/>
    <property type="match status" value="1"/>
</dbReference>
<name>A0AAQ3QDT7_9LILI</name>
<protein>
    <recommendedName>
        <fullName evidence="4">Glycosyltransferase</fullName>
        <ecNumber evidence="4">2.4.1.-</ecNumber>
    </recommendedName>
</protein>
<dbReference type="InterPro" id="IPR058980">
    <property type="entry name" value="Glyco_transf_N"/>
</dbReference>
<dbReference type="CDD" id="cd03784">
    <property type="entry name" value="GT1_Gtf-like"/>
    <property type="match status" value="1"/>
</dbReference>
<dbReference type="FunFam" id="3.40.50.2000:FF:000047">
    <property type="entry name" value="Glycosyltransferase"/>
    <property type="match status" value="1"/>
</dbReference>
<evidence type="ECO:0000313" key="7">
    <source>
        <dbReference type="EMBL" id="WOL09006.1"/>
    </source>
</evidence>
<evidence type="ECO:0000256" key="2">
    <source>
        <dbReference type="ARBA" id="ARBA00022679"/>
    </source>
</evidence>
<dbReference type="Gene3D" id="3.40.50.2000">
    <property type="entry name" value="Glycogen Phosphorylase B"/>
    <property type="match status" value="2"/>
</dbReference>
<keyword evidence="3" id="KW-0328">Glycosyltransferase</keyword>
<evidence type="ECO:0000313" key="8">
    <source>
        <dbReference type="Proteomes" id="UP001327560"/>
    </source>
</evidence>
<dbReference type="PANTHER" id="PTHR48047">
    <property type="entry name" value="GLYCOSYLTRANSFERASE"/>
    <property type="match status" value="1"/>
</dbReference>
<dbReference type="InterPro" id="IPR002213">
    <property type="entry name" value="UDP_glucos_trans"/>
</dbReference>
<evidence type="ECO:0000259" key="6">
    <source>
        <dbReference type="Pfam" id="PF26168"/>
    </source>
</evidence>
<organism evidence="7 8">
    <name type="scientific">Canna indica</name>
    <name type="common">Indian-shot</name>
    <dbReference type="NCBI Taxonomy" id="4628"/>
    <lineage>
        <taxon>Eukaryota</taxon>
        <taxon>Viridiplantae</taxon>
        <taxon>Streptophyta</taxon>
        <taxon>Embryophyta</taxon>
        <taxon>Tracheophyta</taxon>
        <taxon>Spermatophyta</taxon>
        <taxon>Magnoliopsida</taxon>
        <taxon>Liliopsida</taxon>
        <taxon>Zingiberales</taxon>
        <taxon>Cannaceae</taxon>
        <taxon>Canna</taxon>
    </lineage>
</organism>
<keyword evidence="8" id="KW-1185">Reference proteome</keyword>
<sequence length="542" mass="60722">MIIRQNSQRWRMSTEEYHGKNRSPSVYKPTISKRSLATYKPIKMTNQVTANGVSNGDHKKPHFILVPLMAQGHMIPMVDLGLLLAGRGVSVSVMTTPVNASRFRSTIDRARLAGLPIRFVELRFPSAEVGLPDGFENIDVMTRMDYALDFFRAIRLLQQPVEDYIREQSPLPNCIISDACHPWMRSVARNLGIPRLTFFSICCFTLLCEYNIWHYKVFDSLEDEKAPFAVPGLAERIEVTRAQAPGFWAGWEEMAKEVREAEFAADGIVVNTFDAMEAVHIESYAKAMGKKVWSLGPFSLCNKTIASMAARGNKASIDAAQCLSWLEPKEPRSVVYVSFGSLTHMKPSQLMEIGLGLEASGHPFVLVIKKAEVNAEVEEWLLEFEERMGSRGLVIKGWAPQVMILSHPAAGGFMTHCGWNSTLEGITAGVPMITWPHFADQFLNERMAVDVLKVAVSLGVKEPTKWGVDDVPFVVSRDEVERAVRRLMDGGEEGRERRERARKLGEKAKEAMEEGGSSHANMAHLIEHYTRHATKESNGYSH</sequence>
<dbReference type="EMBL" id="CP136894">
    <property type="protein sequence ID" value="WOL09006.1"/>
    <property type="molecule type" value="Genomic_DNA"/>
</dbReference>
<evidence type="ECO:0000256" key="1">
    <source>
        <dbReference type="ARBA" id="ARBA00009995"/>
    </source>
</evidence>
<feature type="domain" description="Glycosyltransferase N-terminal" evidence="6">
    <location>
        <begin position="64"/>
        <end position="298"/>
    </location>
</feature>
<dbReference type="Proteomes" id="UP001327560">
    <property type="component" value="Chromosome 5"/>
</dbReference>
<dbReference type="GO" id="GO:0035251">
    <property type="term" value="F:UDP-glucosyltransferase activity"/>
    <property type="evidence" value="ECO:0007669"/>
    <property type="project" value="TreeGrafter"/>
</dbReference>
<dbReference type="Pfam" id="PF00201">
    <property type="entry name" value="UDPGT"/>
    <property type="match status" value="1"/>
</dbReference>
<accession>A0AAQ3QDT7</accession>
<evidence type="ECO:0000256" key="3">
    <source>
        <dbReference type="RuleBase" id="RU003718"/>
    </source>
</evidence>
<dbReference type="Pfam" id="PF26168">
    <property type="entry name" value="Glyco_transf_N"/>
    <property type="match status" value="1"/>
</dbReference>
<dbReference type="InterPro" id="IPR035595">
    <property type="entry name" value="UDP_glycos_trans_CS"/>
</dbReference>
<comment type="similarity">
    <text evidence="1 3">Belongs to the UDP-glycosyltransferase family.</text>
</comment>
<feature type="region of interest" description="Disordered" evidence="5">
    <location>
        <begin position="491"/>
        <end position="517"/>
    </location>
</feature>
<dbReference type="AlphaFoldDB" id="A0AAQ3QDT7"/>
<proteinExistence type="inferred from homology"/>
<dbReference type="PANTHER" id="PTHR48047:SF223">
    <property type="entry name" value="GLYCOSYLTRANSFERASE"/>
    <property type="match status" value="1"/>
</dbReference>
<feature type="compositionally biased region" description="Basic and acidic residues" evidence="5">
    <location>
        <begin position="491"/>
        <end position="512"/>
    </location>
</feature>
<feature type="compositionally biased region" description="Polar residues" evidence="5">
    <location>
        <begin position="1"/>
        <end position="11"/>
    </location>
</feature>